<evidence type="ECO:0000256" key="1">
    <source>
        <dbReference type="SAM" id="MobiDB-lite"/>
    </source>
</evidence>
<name>A0A938XRI7_9BACL</name>
<feature type="region of interest" description="Disordered" evidence="1">
    <location>
        <begin position="21"/>
        <end position="56"/>
    </location>
</feature>
<protein>
    <submittedName>
        <fullName evidence="2">Uncharacterized protein</fullName>
    </submittedName>
</protein>
<dbReference type="Proteomes" id="UP000717624">
    <property type="component" value="Unassembled WGS sequence"/>
</dbReference>
<accession>A0A938XRI7</accession>
<dbReference type="EMBL" id="JAFBEB010000001">
    <property type="protein sequence ID" value="MBM7588517.1"/>
    <property type="molecule type" value="Genomic_DNA"/>
</dbReference>
<organism evidence="2 3">
    <name type="scientific">Brevibacillus fulvus</name>
    <dbReference type="NCBI Taxonomy" id="1125967"/>
    <lineage>
        <taxon>Bacteria</taxon>
        <taxon>Bacillati</taxon>
        <taxon>Bacillota</taxon>
        <taxon>Bacilli</taxon>
        <taxon>Bacillales</taxon>
        <taxon>Paenibacillaceae</taxon>
        <taxon>Brevibacillus</taxon>
    </lineage>
</organism>
<proteinExistence type="predicted"/>
<dbReference type="RefSeq" id="WP_204516273.1">
    <property type="nucleotide sequence ID" value="NZ_BAABIN010000009.1"/>
</dbReference>
<sequence length="56" mass="6407">MNREASASAAELSKYEHVERRVDVKRHREVDRGTPEVAAGSRQLRESDEGKAKWVK</sequence>
<reference evidence="2" key="1">
    <citation type="submission" date="2021-01" db="EMBL/GenBank/DDBJ databases">
        <title>Genomic Encyclopedia of Type Strains, Phase IV (KMG-IV): sequencing the most valuable type-strain genomes for metagenomic binning, comparative biology and taxonomic classification.</title>
        <authorList>
            <person name="Goeker M."/>
        </authorList>
    </citation>
    <scope>NUCLEOTIDE SEQUENCE</scope>
    <source>
        <strain evidence="2">DSM 25523</strain>
    </source>
</reference>
<comment type="caution">
    <text evidence="2">The sequence shown here is derived from an EMBL/GenBank/DDBJ whole genome shotgun (WGS) entry which is preliminary data.</text>
</comment>
<gene>
    <name evidence="2" type="ORF">JOD01_000103</name>
</gene>
<evidence type="ECO:0000313" key="3">
    <source>
        <dbReference type="Proteomes" id="UP000717624"/>
    </source>
</evidence>
<keyword evidence="3" id="KW-1185">Reference proteome</keyword>
<evidence type="ECO:0000313" key="2">
    <source>
        <dbReference type="EMBL" id="MBM7588517.1"/>
    </source>
</evidence>
<feature type="compositionally biased region" description="Basic and acidic residues" evidence="1">
    <location>
        <begin position="21"/>
        <end position="34"/>
    </location>
</feature>
<feature type="compositionally biased region" description="Basic and acidic residues" evidence="1">
    <location>
        <begin position="43"/>
        <end position="56"/>
    </location>
</feature>
<dbReference type="AlphaFoldDB" id="A0A938XRI7"/>